<comment type="caution">
    <text evidence="7">The sequence shown here is derived from an EMBL/GenBank/DDBJ whole genome shotgun (WGS) entry which is preliminary data.</text>
</comment>
<dbReference type="GO" id="GO:0009254">
    <property type="term" value="P:peptidoglycan turnover"/>
    <property type="evidence" value="ECO:0007669"/>
    <property type="project" value="InterPro"/>
</dbReference>
<evidence type="ECO:0000256" key="2">
    <source>
        <dbReference type="ARBA" id="ARBA00012587"/>
    </source>
</evidence>
<dbReference type="GO" id="GO:0019867">
    <property type="term" value="C:outer membrane"/>
    <property type="evidence" value="ECO:0007669"/>
    <property type="project" value="InterPro"/>
</dbReference>
<dbReference type="InterPro" id="IPR010611">
    <property type="entry name" value="3D_dom"/>
</dbReference>
<dbReference type="GO" id="GO:0009253">
    <property type="term" value="P:peptidoglycan catabolic process"/>
    <property type="evidence" value="ECO:0007669"/>
    <property type="project" value="TreeGrafter"/>
</dbReference>
<reference evidence="8" key="1">
    <citation type="journal article" date="2020" name="MBio">
        <title>Horizontal gene transfer to a defensive symbiont with a reduced genome amongst a multipartite beetle microbiome.</title>
        <authorList>
            <person name="Waterworth S.C."/>
            <person name="Florez L.V."/>
            <person name="Rees E.R."/>
            <person name="Hertweck C."/>
            <person name="Kaltenpoth M."/>
            <person name="Kwan J.C."/>
        </authorList>
    </citation>
    <scope>NUCLEOTIDE SEQUENCE [LARGE SCALE GENOMIC DNA]</scope>
</reference>
<evidence type="ECO:0000256" key="4">
    <source>
        <dbReference type="ARBA" id="ARBA00023316"/>
    </source>
</evidence>
<feature type="domain" description="Lytic transglycosylase MltA" evidence="6">
    <location>
        <begin position="149"/>
        <end position="288"/>
    </location>
</feature>
<dbReference type="Pfam" id="PF03562">
    <property type="entry name" value="MltA"/>
    <property type="match status" value="1"/>
</dbReference>
<keyword evidence="3" id="KW-0456">Lyase</keyword>
<dbReference type="SUPFAM" id="SSF50685">
    <property type="entry name" value="Barwin-like endoglucanases"/>
    <property type="match status" value="1"/>
</dbReference>
<dbReference type="Gene3D" id="2.40.40.10">
    <property type="entry name" value="RlpA-like domain"/>
    <property type="match status" value="2"/>
</dbReference>
<dbReference type="InterPro" id="IPR036908">
    <property type="entry name" value="RlpA-like_sf"/>
</dbReference>
<dbReference type="SMART" id="SM00925">
    <property type="entry name" value="MltA"/>
    <property type="match status" value="1"/>
</dbReference>
<dbReference type="PANTHER" id="PTHR30124">
    <property type="entry name" value="MEMBRANE-BOUND LYTIC MUREIN TRANSGLYCOSYLASE A"/>
    <property type="match status" value="1"/>
</dbReference>
<sequence length="395" mass="43022">MPLRISSLRLLLAVSLIALLTACASRYKIAEPGGETSPAELPSALPSDDAPLPAVIYQPKSRWTPVRWKELPGFSEDALHEAWNAWIKSCEKPAPALASSCETIRRLSIATPDQQRAWLMGNWQPYRIEPLPGQAAPANGLLTGYFEPIIPATRQPTGDFTIPLYTPPPGLGNGKPWFTRQQIDTQPAVQAQLRGREIAYLNDPIEALVLHIQGSGRLRVTEPDGSQRIVRVAYAANNGQPYRSIGSWLLQQRAITDATWPGIRAWAAANPARLNEMLWTNPRYVFFRQEILAGADASFGPRGAQGVELTPGRSIAVDRQSIPYGTPVWLASPGPTVPLQRLVMAQDTGSAILGAVRADFFVGWGPDAGEVAGTLKQDLQLWAIWPKGKAVAAQP</sequence>
<dbReference type="CDD" id="cd14485">
    <property type="entry name" value="mltA_like_LT_A"/>
    <property type="match status" value="1"/>
</dbReference>
<evidence type="ECO:0000256" key="3">
    <source>
        <dbReference type="ARBA" id="ARBA00023239"/>
    </source>
</evidence>
<dbReference type="GO" id="GO:0004553">
    <property type="term" value="F:hydrolase activity, hydrolyzing O-glycosyl compounds"/>
    <property type="evidence" value="ECO:0007669"/>
    <property type="project" value="InterPro"/>
</dbReference>
<dbReference type="GO" id="GO:0008933">
    <property type="term" value="F:peptidoglycan lytic transglycosylase activity"/>
    <property type="evidence" value="ECO:0007669"/>
    <property type="project" value="TreeGrafter"/>
</dbReference>
<comment type="catalytic activity">
    <reaction evidence="1">
        <text>Exolytic cleavage of the (1-&gt;4)-beta-glycosidic linkage between N-acetylmuramic acid (MurNAc) and N-acetylglucosamine (GlcNAc) residues in peptidoglycan, from either the reducing or the non-reducing ends of the peptidoglycan chains, with concomitant formation of a 1,6-anhydrobond in the MurNAc residue.</text>
        <dbReference type="EC" id="4.2.2.n1"/>
    </reaction>
</comment>
<gene>
    <name evidence="7" type="primary">mltA</name>
    <name evidence="7" type="ORF">GAK30_02911</name>
</gene>
<protein>
    <recommendedName>
        <fullName evidence="2">peptidoglycan lytic exotransglycosylase</fullName>
        <ecNumber evidence="2">4.2.2.n1</ecNumber>
    </recommendedName>
    <alternativeName>
        <fullName evidence="5">Murein hydrolase A</fullName>
    </alternativeName>
</protein>
<evidence type="ECO:0000259" key="6">
    <source>
        <dbReference type="SMART" id="SM00925"/>
    </source>
</evidence>
<evidence type="ECO:0000256" key="5">
    <source>
        <dbReference type="ARBA" id="ARBA00030918"/>
    </source>
</evidence>
<evidence type="ECO:0000256" key="1">
    <source>
        <dbReference type="ARBA" id="ARBA00001420"/>
    </source>
</evidence>
<proteinExistence type="predicted"/>
<dbReference type="PANTHER" id="PTHR30124:SF0">
    <property type="entry name" value="MEMBRANE-BOUND LYTIC MUREIN TRANSGLYCOSYLASE A"/>
    <property type="match status" value="1"/>
</dbReference>
<dbReference type="Pfam" id="PF06725">
    <property type="entry name" value="3D"/>
    <property type="match status" value="1"/>
</dbReference>
<name>A0A7V8FM57_9BURK</name>
<keyword evidence="4" id="KW-0961">Cell wall biogenesis/degradation</keyword>
<organism evidence="7 8">
    <name type="scientific">Paracidovorax wautersii</name>
    <dbReference type="NCBI Taxonomy" id="1177982"/>
    <lineage>
        <taxon>Bacteria</taxon>
        <taxon>Pseudomonadati</taxon>
        <taxon>Pseudomonadota</taxon>
        <taxon>Betaproteobacteria</taxon>
        <taxon>Burkholderiales</taxon>
        <taxon>Comamonadaceae</taxon>
        <taxon>Paracidovorax</taxon>
    </lineage>
</organism>
<evidence type="ECO:0000313" key="7">
    <source>
        <dbReference type="EMBL" id="KAF1019819.1"/>
    </source>
</evidence>
<dbReference type="Proteomes" id="UP000461670">
    <property type="component" value="Unassembled WGS sequence"/>
</dbReference>
<dbReference type="EMBL" id="WNDQ01000047">
    <property type="protein sequence ID" value="KAF1019819.1"/>
    <property type="molecule type" value="Genomic_DNA"/>
</dbReference>
<dbReference type="Gene3D" id="2.40.240.50">
    <property type="entry name" value="Barwin-like endoglucanases"/>
    <property type="match status" value="1"/>
</dbReference>
<dbReference type="CDD" id="cd14668">
    <property type="entry name" value="mlta_B"/>
    <property type="match status" value="1"/>
</dbReference>
<dbReference type="InterPro" id="IPR005300">
    <property type="entry name" value="MltA_B"/>
</dbReference>
<dbReference type="EC" id="4.2.2.n1" evidence="2"/>
<evidence type="ECO:0000313" key="8">
    <source>
        <dbReference type="Proteomes" id="UP000461670"/>
    </source>
</evidence>
<dbReference type="PROSITE" id="PS51257">
    <property type="entry name" value="PROKAR_LIPOPROTEIN"/>
    <property type="match status" value="1"/>
</dbReference>
<dbReference type="InterPro" id="IPR026044">
    <property type="entry name" value="MltA"/>
</dbReference>
<dbReference type="AlphaFoldDB" id="A0A7V8FM57"/>
<accession>A0A7V8FM57</accession>
<dbReference type="GO" id="GO:0071555">
    <property type="term" value="P:cell wall organization"/>
    <property type="evidence" value="ECO:0007669"/>
    <property type="project" value="UniProtKB-KW"/>
</dbReference>
<dbReference type="PIRSF" id="PIRSF019422">
    <property type="entry name" value="MltA"/>
    <property type="match status" value="1"/>
</dbReference>